<keyword evidence="1" id="KW-0812">Transmembrane</keyword>
<name>A0A2M8WQM4_9MICO</name>
<gene>
    <name evidence="2" type="ORF">CLV34_1804</name>
</gene>
<organism evidence="2 3">
    <name type="scientific">Luteimicrobium subarcticum</name>
    <dbReference type="NCBI Taxonomy" id="620910"/>
    <lineage>
        <taxon>Bacteria</taxon>
        <taxon>Bacillati</taxon>
        <taxon>Actinomycetota</taxon>
        <taxon>Actinomycetes</taxon>
        <taxon>Micrococcales</taxon>
        <taxon>Luteimicrobium</taxon>
    </lineage>
</organism>
<dbReference type="EMBL" id="PGTZ01000008">
    <property type="protein sequence ID" value="PJI93239.1"/>
    <property type="molecule type" value="Genomic_DNA"/>
</dbReference>
<accession>A0A2M8WQM4</accession>
<dbReference type="RefSeq" id="WP_100349973.1">
    <property type="nucleotide sequence ID" value="NZ_PGTZ01000008.1"/>
</dbReference>
<keyword evidence="1" id="KW-1133">Transmembrane helix</keyword>
<dbReference type="Proteomes" id="UP000231586">
    <property type="component" value="Unassembled WGS sequence"/>
</dbReference>
<feature type="transmembrane region" description="Helical" evidence="1">
    <location>
        <begin position="36"/>
        <end position="55"/>
    </location>
</feature>
<reference evidence="2 3" key="1">
    <citation type="submission" date="2017-11" db="EMBL/GenBank/DDBJ databases">
        <title>Genomic Encyclopedia of Archaeal and Bacterial Type Strains, Phase II (KMG-II): From Individual Species to Whole Genera.</title>
        <authorList>
            <person name="Goeker M."/>
        </authorList>
    </citation>
    <scope>NUCLEOTIDE SEQUENCE [LARGE SCALE GENOMIC DNA]</scope>
    <source>
        <strain evidence="2 3">DSM 22413</strain>
    </source>
</reference>
<evidence type="ECO:0000313" key="2">
    <source>
        <dbReference type="EMBL" id="PJI93239.1"/>
    </source>
</evidence>
<keyword evidence="1" id="KW-0472">Membrane</keyword>
<proteinExistence type="predicted"/>
<comment type="caution">
    <text evidence="2">The sequence shown here is derived from an EMBL/GenBank/DDBJ whole genome shotgun (WGS) entry which is preliminary data.</text>
</comment>
<protein>
    <submittedName>
        <fullName evidence="2">Uncharacterized protein</fullName>
    </submittedName>
</protein>
<dbReference type="PROSITE" id="PS51257">
    <property type="entry name" value="PROKAR_LIPOPROTEIN"/>
    <property type="match status" value="1"/>
</dbReference>
<sequence length="210" mass="20632">MADTRAGTRRRFRPLVALSVVLAIACVLAAPFASVAAAVLGVGAVVLAVVAWGRARPSDPRALRLGASAFVVALLVGMVVVGSQGAGTSPLGGDPSDDVATVGTADGVPTSGTAIVDDVSASVHAYRPTTSTRPGGVPVQVTNIGDVTHSVTVELVAHDATGAEVARTTVAVDDLAPGATHTALAFADADAAVRAALPDATVEVVAITGA</sequence>
<dbReference type="NCBIfam" id="NF038353">
    <property type="entry name" value="FxLYD_dom"/>
    <property type="match status" value="1"/>
</dbReference>
<feature type="transmembrane region" description="Helical" evidence="1">
    <location>
        <begin position="62"/>
        <end position="81"/>
    </location>
</feature>
<dbReference type="InterPro" id="IPR047676">
    <property type="entry name" value="FxLYD_dom"/>
</dbReference>
<evidence type="ECO:0000313" key="3">
    <source>
        <dbReference type="Proteomes" id="UP000231586"/>
    </source>
</evidence>
<feature type="transmembrane region" description="Helical" evidence="1">
    <location>
        <begin position="12"/>
        <end position="30"/>
    </location>
</feature>
<evidence type="ECO:0000256" key="1">
    <source>
        <dbReference type="SAM" id="Phobius"/>
    </source>
</evidence>
<keyword evidence="3" id="KW-1185">Reference proteome</keyword>
<dbReference type="AlphaFoldDB" id="A0A2M8WQM4"/>